<dbReference type="InterPro" id="IPR036942">
    <property type="entry name" value="Beta-barrel_TonB_sf"/>
</dbReference>
<evidence type="ECO:0000256" key="10">
    <source>
        <dbReference type="ARBA" id="ARBA00023136"/>
    </source>
</evidence>
<dbReference type="InterPro" id="IPR012910">
    <property type="entry name" value="Plug_dom"/>
</dbReference>
<evidence type="ECO:0000313" key="18">
    <source>
        <dbReference type="EMBL" id="MDO6579051.1"/>
    </source>
</evidence>
<evidence type="ECO:0000256" key="15">
    <source>
        <dbReference type="SAM" id="SignalP"/>
    </source>
</evidence>
<gene>
    <name evidence="18" type="ORF">Q4527_16740</name>
</gene>
<keyword evidence="10 12" id="KW-0472">Membrane</keyword>
<keyword evidence="4" id="KW-0410">Iron transport</keyword>
<evidence type="ECO:0000256" key="4">
    <source>
        <dbReference type="ARBA" id="ARBA00022496"/>
    </source>
</evidence>
<protein>
    <submittedName>
        <fullName evidence="18">TonB-dependent receptor</fullName>
    </submittedName>
</protein>
<feature type="short sequence motif" description="TonB C-terminal box" evidence="13">
    <location>
        <begin position="787"/>
        <end position="804"/>
    </location>
</feature>
<evidence type="ECO:0000256" key="8">
    <source>
        <dbReference type="ARBA" id="ARBA00023065"/>
    </source>
</evidence>
<reference evidence="18" key="1">
    <citation type="submission" date="2023-07" db="EMBL/GenBank/DDBJ databases">
        <title>Genome content predicts the carbon catabolic preferences of heterotrophic bacteria.</title>
        <authorList>
            <person name="Gralka M."/>
        </authorList>
    </citation>
    <scope>NUCLEOTIDE SEQUENCE</scope>
    <source>
        <strain evidence="18">F2M12</strain>
    </source>
</reference>
<keyword evidence="6 15" id="KW-0732">Signal</keyword>
<dbReference type="Proteomes" id="UP001170717">
    <property type="component" value="Unassembled WGS sequence"/>
</dbReference>
<evidence type="ECO:0000256" key="7">
    <source>
        <dbReference type="ARBA" id="ARBA00023004"/>
    </source>
</evidence>
<evidence type="ECO:0000256" key="13">
    <source>
        <dbReference type="PROSITE-ProRule" id="PRU10144"/>
    </source>
</evidence>
<evidence type="ECO:0000256" key="2">
    <source>
        <dbReference type="ARBA" id="ARBA00022448"/>
    </source>
</evidence>
<comment type="subcellular location">
    <subcellularLocation>
        <location evidence="1 12">Cell outer membrane</location>
        <topology evidence="1 12">Multi-pass membrane protein</topology>
    </subcellularLocation>
</comment>
<dbReference type="InterPro" id="IPR039426">
    <property type="entry name" value="TonB-dep_rcpt-like"/>
</dbReference>
<dbReference type="InterPro" id="IPR010917">
    <property type="entry name" value="TonB_rcpt_CS"/>
</dbReference>
<keyword evidence="8" id="KW-0406">Ion transport</keyword>
<keyword evidence="7" id="KW-0408">Iron</keyword>
<feature type="signal peptide" evidence="15">
    <location>
        <begin position="1"/>
        <end position="23"/>
    </location>
</feature>
<evidence type="ECO:0000256" key="5">
    <source>
        <dbReference type="ARBA" id="ARBA00022692"/>
    </source>
</evidence>
<dbReference type="PROSITE" id="PS01156">
    <property type="entry name" value="TONB_DEPENDENT_REC_2"/>
    <property type="match status" value="1"/>
</dbReference>
<evidence type="ECO:0000256" key="6">
    <source>
        <dbReference type="ARBA" id="ARBA00022729"/>
    </source>
</evidence>
<dbReference type="GO" id="GO:0015344">
    <property type="term" value="F:siderophore uptake transmembrane transporter activity"/>
    <property type="evidence" value="ECO:0007669"/>
    <property type="project" value="TreeGrafter"/>
</dbReference>
<dbReference type="AlphaFoldDB" id="A0AAW7Z3J8"/>
<feature type="chain" id="PRO_5043398339" evidence="15">
    <location>
        <begin position="24"/>
        <end position="804"/>
    </location>
</feature>
<evidence type="ECO:0000259" key="17">
    <source>
        <dbReference type="Pfam" id="PF07715"/>
    </source>
</evidence>
<comment type="caution">
    <text evidence="18">The sequence shown here is derived from an EMBL/GenBank/DDBJ whole genome shotgun (WGS) entry which is preliminary data.</text>
</comment>
<evidence type="ECO:0000259" key="16">
    <source>
        <dbReference type="Pfam" id="PF00593"/>
    </source>
</evidence>
<evidence type="ECO:0000256" key="1">
    <source>
        <dbReference type="ARBA" id="ARBA00004571"/>
    </source>
</evidence>
<name>A0AAW7Z3J8_9ALTE</name>
<comment type="similarity">
    <text evidence="12 14">Belongs to the TonB-dependent receptor family.</text>
</comment>
<keyword evidence="5 12" id="KW-0812">Transmembrane</keyword>
<evidence type="ECO:0000256" key="3">
    <source>
        <dbReference type="ARBA" id="ARBA00022452"/>
    </source>
</evidence>
<dbReference type="Gene3D" id="2.170.130.10">
    <property type="entry name" value="TonB-dependent receptor, plug domain"/>
    <property type="match status" value="1"/>
</dbReference>
<dbReference type="PANTHER" id="PTHR32552:SF89">
    <property type="entry name" value="CATECHOLATE SIDEROPHORE RECEPTOR FIU"/>
    <property type="match status" value="1"/>
</dbReference>
<organism evidence="18 19">
    <name type="scientific">Alteromonas stellipolaris</name>
    <dbReference type="NCBI Taxonomy" id="233316"/>
    <lineage>
        <taxon>Bacteria</taxon>
        <taxon>Pseudomonadati</taxon>
        <taxon>Pseudomonadota</taxon>
        <taxon>Gammaproteobacteria</taxon>
        <taxon>Alteromonadales</taxon>
        <taxon>Alteromonadaceae</taxon>
        <taxon>Alteromonas/Salinimonas group</taxon>
        <taxon>Alteromonas</taxon>
    </lineage>
</organism>
<evidence type="ECO:0000256" key="12">
    <source>
        <dbReference type="PROSITE-ProRule" id="PRU01360"/>
    </source>
</evidence>
<feature type="domain" description="TonB-dependent receptor plug" evidence="17">
    <location>
        <begin position="52"/>
        <end position="151"/>
    </location>
</feature>
<dbReference type="Gene3D" id="2.40.170.20">
    <property type="entry name" value="TonB-dependent receptor, beta-barrel domain"/>
    <property type="match status" value="1"/>
</dbReference>
<dbReference type="PROSITE" id="PS52016">
    <property type="entry name" value="TONB_DEPENDENT_REC_3"/>
    <property type="match status" value="1"/>
</dbReference>
<dbReference type="InterPro" id="IPR037066">
    <property type="entry name" value="Plug_dom_sf"/>
</dbReference>
<dbReference type="RefSeq" id="WP_282145547.1">
    <property type="nucleotide sequence ID" value="NZ_CANLMS010000002.1"/>
</dbReference>
<evidence type="ECO:0000313" key="19">
    <source>
        <dbReference type="Proteomes" id="UP001170717"/>
    </source>
</evidence>
<dbReference type="Pfam" id="PF07715">
    <property type="entry name" value="Plug"/>
    <property type="match status" value="1"/>
</dbReference>
<accession>A0AAW7Z3J8</accession>
<keyword evidence="2 12" id="KW-0813">Transport</keyword>
<keyword evidence="9 14" id="KW-0798">TonB box</keyword>
<evidence type="ECO:0000256" key="14">
    <source>
        <dbReference type="RuleBase" id="RU003357"/>
    </source>
</evidence>
<dbReference type="EMBL" id="JAUOQI010000015">
    <property type="protein sequence ID" value="MDO6579051.1"/>
    <property type="molecule type" value="Genomic_DNA"/>
</dbReference>
<proteinExistence type="inferred from homology"/>
<evidence type="ECO:0000256" key="9">
    <source>
        <dbReference type="ARBA" id="ARBA00023077"/>
    </source>
</evidence>
<keyword evidence="3 12" id="KW-1134">Transmembrane beta strand</keyword>
<dbReference type="InterPro" id="IPR000531">
    <property type="entry name" value="Beta-barrel_TonB"/>
</dbReference>
<dbReference type="PANTHER" id="PTHR32552">
    <property type="entry name" value="FERRICHROME IRON RECEPTOR-RELATED"/>
    <property type="match status" value="1"/>
</dbReference>
<keyword evidence="11 12" id="KW-0998">Cell outer membrane</keyword>
<evidence type="ECO:0000256" key="11">
    <source>
        <dbReference type="ARBA" id="ARBA00023237"/>
    </source>
</evidence>
<sequence length="804" mass="88638">MTRYHLIALSVLAGLSGISNSHAEAIAEDKSNEIEEITVVGRSVSYANNAASDDMQKQQANLSSVLAVVDNLPGVLINEGDTFGADDWSTSIVIRGFQVNLNEQQIGMTVDGIANGNSNYGGGAKANRYIDTENLQTIEVSQGTSDIASRSHEALGGTLNFTTINPSDEEGVVASVTAGEFDASKYYVRYDTGEILKDTYAWISLSTQESSDFMDQVAENTRDHLALKVTSMVEDVALTGYVSYDDTHEENYQRIYSLEQYAQNPDWDQLTSEWTGIPYQDQSYRRGWSTLRENLLAYLKAEFSIGAVDMSTSVYYHENEGRGDWVPPYLVDVKDDGADGHSELVNGNTVYGGSALGNIYFVDRDGMQLSPIAGCASSITFPYGGAGAEYDPSCHEQGAIPVGSYRHTHYNKERIGFNADGIWYAKLGEFDNTLRFGLWWEDYERDEYRDWHKITDSAIGYNFNNSPYWVQYDRSFPIDTLMYYVEDEIDFGIAKVRLGAKRFNVDIAKNDNFDSANNLEVNSDSDTLFSAGFVAPIAIDGLELFAGYGENFASIKDAQLERDDTDLRFIEPETAENIDVGLRYSSAKFNANITYYTIEFNNRIQFTSNETASGIDFLEAAAGGYRNVGGIESSGFEMSADFAITDNLTVFTSLTLSESEYIETIGGTGTQYDSLASAQAAIDDTTNAEASLVAVKGNTVIGTPDTMAVISLDWSKNNYFAGISTKYVDSRFIDIYNTAEVDDYLVSDLYIGGYISNIGQGMEELEVRLTVNNLLDEDYASTIAPNAFWIGAPRAVAINARLTF</sequence>
<dbReference type="GO" id="GO:0009279">
    <property type="term" value="C:cell outer membrane"/>
    <property type="evidence" value="ECO:0007669"/>
    <property type="project" value="UniProtKB-SubCell"/>
</dbReference>
<dbReference type="SUPFAM" id="SSF56935">
    <property type="entry name" value="Porins"/>
    <property type="match status" value="1"/>
</dbReference>
<dbReference type="Pfam" id="PF00593">
    <property type="entry name" value="TonB_dep_Rec_b-barrel"/>
    <property type="match status" value="1"/>
</dbReference>
<keyword evidence="18" id="KW-0675">Receptor</keyword>
<feature type="domain" description="TonB-dependent receptor-like beta-barrel" evidence="16">
    <location>
        <begin position="332"/>
        <end position="774"/>
    </location>
</feature>